<dbReference type="Proteomes" id="UP000198280">
    <property type="component" value="Unassembled WGS sequence"/>
</dbReference>
<name>A0A239CZN8_9ACTN</name>
<proteinExistence type="predicted"/>
<sequence length="295" mass="32568">MAVKEATAREALGMQRAREELCLEAEEFEVALQTGEVRTAPAVGGRRRVVREDVDRLREEEGFPDRLRARLELVGSIEGAALIGISRERFTRLAKGGFLRPVRWYVNRYRAVVWLYLAEDVRRFARAHPALLEGRLPAPLRDALDEGEDRRARGWRARRVEELVRDAEDAWAEASAWCALLGPEAAADAVPDERERAHLRRLCPALPAGSTGSYATRELIEAQTVASHPDEVTFAQVSLADALLRARADGPAPHPERATPAAASARPIAPPPSAEPAPPTTPAPRSRWRRLLGLG</sequence>
<feature type="compositionally biased region" description="Pro residues" evidence="1">
    <location>
        <begin position="268"/>
        <end position="282"/>
    </location>
</feature>
<reference evidence="2 3" key="1">
    <citation type="submission" date="2017-06" db="EMBL/GenBank/DDBJ databases">
        <authorList>
            <person name="Kim H.J."/>
            <person name="Triplett B.A."/>
        </authorList>
    </citation>
    <scope>NUCLEOTIDE SEQUENCE [LARGE SCALE GENOMIC DNA]</scope>
    <source>
        <strain evidence="2 3">CGMCC 4.1858</strain>
    </source>
</reference>
<keyword evidence="3" id="KW-1185">Reference proteome</keyword>
<feature type="region of interest" description="Disordered" evidence="1">
    <location>
        <begin position="249"/>
        <end position="295"/>
    </location>
</feature>
<dbReference type="RefSeq" id="WP_089223416.1">
    <property type="nucleotide sequence ID" value="NZ_FZOF01000004.1"/>
</dbReference>
<gene>
    <name evidence="2" type="ORF">SAMN05216252_104319</name>
</gene>
<feature type="compositionally biased region" description="Low complexity" evidence="1">
    <location>
        <begin position="258"/>
        <end position="267"/>
    </location>
</feature>
<dbReference type="Pfam" id="PF19934">
    <property type="entry name" value="DUF6397"/>
    <property type="match status" value="1"/>
</dbReference>
<evidence type="ECO:0000313" key="3">
    <source>
        <dbReference type="Proteomes" id="UP000198280"/>
    </source>
</evidence>
<organism evidence="2 3">
    <name type="scientific">Actinacidiphila glaucinigra</name>
    <dbReference type="NCBI Taxonomy" id="235986"/>
    <lineage>
        <taxon>Bacteria</taxon>
        <taxon>Bacillati</taxon>
        <taxon>Actinomycetota</taxon>
        <taxon>Actinomycetes</taxon>
        <taxon>Kitasatosporales</taxon>
        <taxon>Streptomycetaceae</taxon>
        <taxon>Actinacidiphila</taxon>
    </lineage>
</organism>
<dbReference type="InterPro" id="IPR045652">
    <property type="entry name" value="DUF6397"/>
</dbReference>
<dbReference type="EMBL" id="FZOF01000004">
    <property type="protein sequence ID" value="SNS25736.1"/>
    <property type="molecule type" value="Genomic_DNA"/>
</dbReference>
<accession>A0A239CZN8</accession>
<evidence type="ECO:0000256" key="1">
    <source>
        <dbReference type="SAM" id="MobiDB-lite"/>
    </source>
</evidence>
<protein>
    <submittedName>
        <fullName evidence="2">Uncharacterized protein</fullName>
    </submittedName>
</protein>
<dbReference type="OrthoDB" id="4335318at2"/>
<feature type="compositionally biased region" description="Basic residues" evidence="1">
    <location>
        <begin position="286"/>
        <end position="295"/>
    </location>
</feature>
<evidence type="ECO:0000313" key="2">
    <source>
        <dbReference type="EMBL" id="SNS25736.1"/>
    </source>
</evidence>
<dbReference type="AlphaFoldDB" id="A0A239CZN8"/>